<dbReference type="Proteomes" id="UP000320300">
    <property type="component" value="Unassembled WGS sequence"/>
</dbReference>
<dbReference type="InterPro" id="IPR050982">
    <property type="entry name" value="Auxin_biosynth/cation_transpt"/>
</dbReference>
<dbReference type="RefSeq" id="WP_142528882.1">
    <property type="nucleotide sequence ID" value="NZ_CBCSJO010000007.1"/>
</dbReference>
<sequence>MSLETSEHVDVIVIGAGQAGLAAGYFLNKHQLKYVIFERGNIGDSWSNQRWDSMTLDSPEITNLLPGQSPDNMQDDLFFTGKEFHKKLVDFAGNNQISVMEYHQVTSLDKADDTGLFEVKTNHNGDVKVWTARKVIIASGMLNEPKIPPVSKAIPKDIQQFHSSRYRNAAQMPEGNILVVGSGRSGSAIAEDLSAAGRKVYLATSKVGRVPRRYRGKDIASWTVAAGLLEVKTSDITDPAAFTEHHPLVSGRGRRGHTISLQMLHRGGVALFGRLLGCEHGKLLFGNDAVENIQFADHVSATTKQMIEGFISQYGMDLPGAEFDEADVPDPEGSSAETATELDIAGAGITSVIWATGLTGSLDWVHLPVLDKQGNLVHVEGVSPVNGLFFLGFPWLRKRKSGVIYGMPEDAAFITDRLTEQ</sequence>
<dbReference type="Pfam" id="PF13738">
    <property type="entry name" value="Pyr_redox_3"/>
    <property type="match status" value="1"/>
</dbReference>
<evidence type="ECO:0000256" key="1">
    <source>
        <dbReference type="ARBA" id="ARBA00023002"/>
    </source>
</evidence>
<dbReference type="OrthoDB" id="9778740at2"/>
<protein>
    <submittedName>
        <fullName evidence="2">Putative flavoprotein involved in K+ transport</fullName>
    </submittedName>
</protein>
<dbReference type="AlphaFoldDB" id="A0A521E4Z7"/>
<dbReference type="GO" id="GO:0004497">
    <property type="term" value="F:monooxygenase activity"/>
    <property type="evidence" value="ECO:0007669"/>
    <property type="project" value="TreeGrafter"/>
</dbReference>
<dbReference type="PRINTS" id="PR00411">
    <property type="entry name" value="PNDRDTASEI"/>
</dbReference>
<keyword evidence="3" id="KW-1185">Reference proteome</keyword>
<dbReference type="GO" id="GO:0050660">
    <property type="term" value="F:flavin adenine dinucleotide binding"/>
    <property type="evidence" value="ECO:0007669"/>
    <property type="project" value="TreeGrafter"/>
</dbReference>
<dbReference type="InterPro" id="IPR036188">
    <property type="entry name" value="FAD/NAD-bd_sf"/>
</dbReference>
<reference evidence="2 3" key="1">
    <citation type="submission" date="2017-05" db="EMBL/GenBank/DDBJ databases">
        <authorList>
            <person name="Varghese N."/>
            <person name="Submissions S."/>
        </authorList>
    </citation>
    <scope>NUCLEOTIDE SEQUENCE [LARGE SCALE GENOMIC DNA]</scope>
    <source>
        <strain evidence="2 3">DSM 19036</strain>
    </source>
</reference>
<organism evidence="2 3">
    <name type="scientific">Pedobacter westerhofensis</name>
    <dbReference type="NCBI Taxonomy" id="425512"/>
    <lineage>
        <taxon>Bacteria</taxon>
        <taxon>Pseudomonadati</taxon>
        <taxon>Bacteroidota</taxon>
        <taxon>Sphingobacteriia</taxon>
        <taxon>Sphingobacteriales</taxon>
        <taxon>Sphingobacteriaceae</taxon>
        <taxon>Pedobacter</taxon>
    </lineage>
</organism>
<dbReference type="SUPFAM" id="SSF51905">
    <property type="entry name" value="FAD/NAD(P)-binding domain"/>
    <property type="match status" value="1"/>
</dbReference>
<name>A0A521E4Z7_9SPHI</name>
<evidence type="ECO:0000313" key="3">
    <source>
        <dbReference type="Proteomes" id="UP000320300"/>
    </source>
</evidence>
<dbReference type="EMBL" id="FXTN01000007">
    <property type="protein sequence ID" value="SMO79024.1"/>
    <property type="molecule type" value="Genomic_DNA"/>
</dbReference>
<dbReference type="PANTHER" id="PTHR43539">
    <property type="entry name" value="FLAVIN-BINDING MONOOXYGENASE-LIKE PROTEIN (AFU_ORTHOLOGUE AFUA_4G09220)"/>
    <property type="match status" value="1"/>
</dbReference>
<keyword evidence="1" id="KW-0560">Oxidoreductase</keyword>
<dbReference type="Gene3D" id="3.50.50.60">
    <property type="entry name" value="FAD/NAD(P)-binding domain"/>
    <property type="match status" value="1"/>
</dbReference>
<accession>A0A521E4Z7</accession>
<dbReference type="PANTHER" id="PTHR43539:SF78">
    <property type="entry name" value="FLAVIN-CONTAINING MONOOXYGENASE"/>
    <property type="match status" value="1"/>
</dbReference>
<evidence type="ECO:0000313" key="2">
    <source>
        <dbReference type="EMBL" id="SMO79024.1"/>
    </source>
</evidence>
<gene>
    <name evidence="2" type="ORF">SAMN06265348_10739</name>
</gene>
<proteinExistence type="predicted"/>